<dbReference type="EMBL" id="AGCN01000029">
    <property type="protein sequence ID" value="EHN61710.1"/>
    <property type="molecule type" value="Genomic_DNA"/>
</dbReference>
<keyword evidence="2" id="KW-0732">Signal</keyword>
<comment type="caution">
    <text evidence="3">The sequence shown here is derived from an EMBL/GenBank/DDBJ whole genome shotgun (WGS) entry which is preliminary data.</text>
</comment>
<feature type="chain" id="PRO_5044505656" evidence="2">
    <location>
        <begin position="24"/>
        <end position="97"/>
    </location>
</feature>
<name>A0AB72Z9P4_LISIO</name>
<accession>A0AB72Z9P4</accession>
<dbReference type="AlphaFoldDB" id="A0AB72Z9P4"/>
<sequence length="97" mass="10696">MKKIGFIIFCCLFLFAAPFYVEAKTADTATSKASVVIKKDPRKAKSGTDDRTGTYPTKFPRKLPKTGESGDLPLIIAGISLILFVSKKHFKGVREEI</sequence>
<evidence type="ECO:0000313" key="3">
    <source>
        <dbReference type="EMBL" id="EHN61710.1"/>
    </source>
</evidence>
<dbReference type="NCBIfam" id="TIGR01167">
    <property type="entry name" value="LPXTG_anchor"/>
    <property type="match status" value="1"/>
</dbReference>
<proteinExistence type="predicted"/>
<feature type="signal peptide" evidence="2">
    <location>
        <begin position="1"/>
        <end position="23"/>
    </location>
</feature>
<evidence type="ECO:0000313" key="4">
    <source>
        <dbReference type="Proteomes" id="UP000003597"/>
    </source>
</evidence>
<dbReference type="GeneID" id="93234002"/>
<evidence type="ECO:0000256" key="1">
    <source>
        <dbReference type="SAM" id="MobiDB-lite"/>
    </source>
</evidence>
<organism evidence="3 4">
    <name type="scientific">Listeria innocua ATCC 33091</name>
    <dbReference type="NCBI Taxonomy" id="1002366"/>
    <lineage>
        <taxon>Bacteria</taxon>
        <taxon>Bacillati</taxon>
        <taxon>Bacillota</taxon>
        <taxon>Bacilli</taxon>
        <taxon>Bacillales</taxon>
        <taxon>Listeriaceae</taxon>
        <taxon>Listeria</taxon>
    </lineage>
</organism>
<keyword evidence="4" id="KW-1185">Reference proteome</keyword>
<feature type="region of interest" description="Disordered" evidence="1">
    <location>
        <begin position="39"/>
        <end position="64"/>
    </location>
</feature>
<protein>
    <submittedName>
        <fullName evidence="3">LPXTG-motif protein cell wall anchor domain protein</fullName>
    </submittedName>
</protein>
<reference evidence="3 4" key="1">
    <citation type="submission" date="2011-08" db="EMBL/GenBank/DDBJ databases">
        <authorList>
            <person name="Weinstock G."/>
            <person name="Sodergren E."/>
            <person name="Clifton S."/>
            <person name="Fulton L."/>
            <person name="Fulton B."/>
            <person name="Courtney L."/>
            <person name="Fronick C."/>
            <person name="Harrison M."/>
            <person name="Strong C."/>
            <person name="Farmer C."/>
            <person name="Delahaunty K."/>
            <person name="Markovic C."/>
            <person name="Hall O."/>
            <person name="Minx P."/>
            <person name="Tomlinson C."/>
            <person name="Mitreva M."/>
            <person name="Hou S."/>
            <person name="Chen J."/>
            <person name="Wollam A."/>
            <person name="Pepin K.H."/>
            <person name="Johnson M."/>
            <person name="Bhonagiri V."/>
            <person name="Zhang X."/>
            <person name="Suruliraj S."/>
            <person name="Warren W."/>
            <person name="Chinwalla A."/>
            <person name="Mardis E.R."/>
            <person name="Wilson R.K."/>
        </authorList>
    </citation>
    <scope>NUCLEOTIDE SEQUENCE [LARGE SCALE GENOMIC DNA]</scope>
    <source>
        <strain evidence="3 4">ATCC 33091</strain>
    </source>
</reference>
<dbReference type="Proteomes" id="UP000003597">
    <property type="component" value="Unassembled WGS sequence"/>
</dbReference>
<gene>
    <name evidence="3" type="ORF">HMPREF0557_01226</name>
</gene>
<dbReference type="RefSeq" id="WP_003760665.1">
    <property type="nucleotide sequence ID" value="NZ_JH556647.1"/>
</dbReference>
<evidence type="ECO:0000256" key="2">
    <source>
        <dbReference type="SAM" id="SignalP"/>
    </source>
</evidence>